<gene>
    <name evidence="2" type="ORF">QR680_012310</name>
</gene>
<evidence type="ECO:0000313" key="2">
    <source>
        <dbReference type="EMBL" id="KAK0416137.1"/>
    </source>
</evidence>
<dbReference type="SUPFAM" id="SSF56436">
    <property type="entry name" value="C-type lectin-like"/>
    <property type="match status" value="1"/>
</dbReference>
<dbReference type="Gene3D" id="3.10.100.10">
    <property type="entry name" value="Mannose-Binding Protein A, subunit A"/>
    <property type="match status" value="1"/>
</dbReference>
<comment type="caution">
    <text evidence="2">The sequence shown here is derived from an EMBL/GenBank/DDBJ whole genome shotgun (WGS) entry which is preliminary data.</text>
</comment>
<dbReference type="InterPro" id="IPR001304">
    <property type="entry name" value="C-type_lectin-like"/>
</dbReference>
<dbReference type="EMBL" id="JAUCMV010000002">
    <property type="protein sequence ID" value="KAK0416137.1"/>
    <property type="molecule type" value="Genomic_DNA"/>
</dbReference>
<evidence type="ECO:0000313" key="3">
    <source>
        <dbReference type="Proteomes" id="UP001175271"/>
    </source>
</evidence>
<evidence type="ECO:0000259" key="1">
    <source>
        <dbReference type="SMART" id="SM00034"/>
    </source>
</evidence>
<keyword evidence="3" id="KW-1185">Reference proteome</keyword>
<accession>A0AA39I1N2</accession>
<reference evidence="2" key="1">
    <citation type="submission" date="2023-06" db="EMBL/GenBank/DDBJ databases">
        <title>Genomic analysis of the entomopathogenic nematode Steinernema hermaphroditum.</title>
        <authorList>
            <person name="Schwarz E.M."/>
            <person name="Heppert J.K."/>
            <person name="Baniya A."/>
            <person name="Schwartz H.T."/>
            <person name="Tan C.-H."/>
            <person name="Antoshechkin I."/>
            <person name="Sternberg P.W."/>
            <person name="Goodrich-Blair H."/>
            <person name="Dillman A.R."/>
        </authorList>
    </citation>
    <scope>NUCLEOTIDE SEQUENCE</scope>
    <source>
        <strain evidence="2">PS9179</strain>
        <tissue evidence="2">Whole animal</tissue>
    </source>
</reference>
<feature type="domain" description="C-type lectin" evidence="1">
    <location>
        <begin position="45"/>
        <end position="184"/>
    </location>
</feature>
<sequence>MFLVRRESADLKGGLLDLGGDFKNALRAIVPVNKTTTAKPGPEPCKKGWRTWGDRCYAWITVALKGTEADEMTIRTACAKQLGVAKAHVVSIRSQEEMNFLSSYFNETSPNYKKRPQFLVGLVAPGNATIKAEDNSGFERTDGSPILVSDLKFWIDIKWPPSKAGQITVYAPTQKLTSFYRFCDKTMMSCYYPRI</sequence>
<dbReference type="AlphaFoldDB" id="A0AA39I1N2"/>
<dbReference type="SMART" id="SM00034">
    <property type="entry name" value="CLECT"/>
    <property type="match status" value="1"/>
</dbReference>
<protein>
    <recommendedName>
        <fullName evidence="1">C-type lectin domain-containing protein</fullName>
    </recommendedName>
</protein>
<dbReference type="InterPro" id="IPR016186">
    <property type="entry name" value="C-type_lectin-like/link_sf"/>
</dbReference>
<proteinExistence type="predicted"/>
<name>A0AA39I1N2_9BILA</name>
<organism evidence="2 3">
    <name type="scientific">Steinernema hermaphroditum</name>
    <dbReference type="NCBI Taxonomy" id="289476"/>
    <lineage>
        <taxon>Eukaryota</taxon>
        <taxon>Metazoa</taxon>
        <taxon>Ecdysozoa</taxon>
        <taxon>Nematoda</taxon>
        <taxon>Chromadorea</taxon>
        <taxon>Rhabditida</taxon>
        <taxon>Tylenchina</taxon>
        <taxon>Panagrolaimomorpha</taxon>
        <taxon>Strongyloidoidea</taxon>
        <taxon>Steinernematidae</taxon>
        <taxon>Steinernema</taxon>
    </lineage>
</organism>
<dbReference type="Proteomes" id="UP001175271">
    <property type="component" value="Unassembled WGS sequence"/>
</dbReference>
<dbReference type="InterPro" id="IPR016187">
    <property type="entry name" value="CTDL_fold"/>
</dbReference>